<proteinExistence type="predicted"/>
<keyword evidence="2" id="KW-1185">Reference proteome</keyword>
<dbReference type="AlphaFoldDB" id="A0A8J3NIB7"/>
<reference evidence="1 2" key="1">
    <citation type="submission" date="2021-01" db="EMBL/GenBank/DDBJ databases">
        <title>Whole genome shotgun sequence of Catellatospora bangladeshensis NBRC 107357.</title>
        <authorList>
            <person name="Komaki H."/>
            <person name="Tamura T."/>
        </authorList>
    </citation>
    <scope>NUCLEOTIDE SEQUENCE [LARGE SCALE GENOMIC DNA]</scope>
    <source>
        <strain evidence="1 2">NBRC 107357</strain>
    </source>
</reference>
<sequence length="217" mass="21179">MHLGRQFRQVDGGGGDGLQQSGVLCRAVEDLGFEAGDAFGDFEAFGFEFAVAGADLLPPGAVVGVGLFEVEGQVPLASFDVGEVALGGFDRRLVFGGFDGWCRGDLVGEQLGAFGAEHAAGDDVVDGGEDGLLADVDGAGVLWGAVGELVVAVAGSPAGEVAAAVVVLADHASVAFGAADVAAQAVGVLGRGVGVGCVAATGSGAVEVDHLGLLVGA</sequence>
<protein>
    <submittedName>
        <fullName evidence="1">Uncharacterized protein</fullName>
    </submittedName>
</protein>
<dbReference type="EMBL" id="BONF01000010">
    <property type="protein sequence ID" value="GIF80683.1"/>
    <property type="molecule type" value="Genomic_DNA"/>
</dbReference>
<evidence type="ECO:0000313" key="1">
    <source>
        <dbReference type="EMBL" id="GIF80683.1"/>
    </source>
</evidence>
<accession>A0A8J3NIB7</accession>
<name>A0A8J3NIB7_9ACTN</name>
<dbReference type="Proteomes" id="UP000601223">
    <property type="component" value="Unassembled WGS sequence"/>
</dbReference>
<gene>
    <name evidence="1" type="ORF">Cba03nite_20320</name>
</gene>
<comment type="caution">
    <text evidence="1">The sequence shown here is derived from an EMBL/GenBank/DDBJ whole genome shotgun (WGS) entry which is preliminary data.</text>
</comment>
<evidence type="ECO:0000313" key="2">
    <source>
        <dbReference type="Proteomes" id="UP000601223"/>
    </source>
</evidence>
<organism evidence="1 2">
    <name type="scientific">Catellatospora bangladeshensis</name>
    <dbReference type="NCBI Taxonomy" id="310355"/>
    <lineage>
        <taxon>Bacteria</taxon>
        <taxon>Bacillati</taxon>
        <taxon>Actinomycetota</taxon>
        <taxon>Actinomycetes</taxon>
        <taxon>Micromonosporales</taxon>
        <taxon>Micromonosporaceae</taxon>
        <taxon>Catellatospora</taxon>
    </lineage>
</organism>